<dbReference type="Gene3D" id="3.90.550.10">
    <property type="entry name" value="Spore Coat Polysaccharide Biosynthesis Protein SpsA, Chain A"/>
    <property type="match status" value="1"/>
</dbReference>
<evidence type="ECO:0000256" key="2">
    <source>
        <dbReference type="ARBA" id="ARBA00010480"/>
    </source>
</evidence>
<evidence type="ECO:0000313" key="14">
    <source>
        <dbReference type="Proteomes" id="UP000464658"/>
    </source>
</evidence>
<dbReference type="AlphaFoldDB" id="A0A5S9MJR6"/>
<name>A0A5S9MJR6_BACIA</name>
<gene>
    <name evidence="13" type="ORF">BsIDN1_66430</name>
</gene>
<keyword evidence="7" id="KW-0479">Metal-binding</keyword>
<evidence type="ECO:0000256" key="5">
    <source>
        <dbReference type="ARBA" id="ARBA00022679"/>
    </source>
</evidence>
<evidence type="ECO:0000256" key="7">
    <source>
        <dbReference type="ARBA" id="ARBA00022723"/>
    </source>
</evidence>
<dbReference type="InterPro" id="IPR029044">
    <property type="entry name" value="Nucleotide-diphossugar_trans"/>
</dbReference>
<comment type="similarity">
    <text evidence="2">Belongs to the glucose-1-phosphate thymidylyltransferase family.</text>
</comment>
<evidence type="ECO:0000256" key="3">
    <source>
        <dbReference type="ARBA" id="ARBA00012461"/>
    </source>
</evidence>
<evidence type="ECO:0000256" key="4">
    <source>
        <dbReference type="ARBA" id="ARBA00017654"/>
    </source>
</evidence>
<dbReference type="EC" id="2.7.7.24" evidence="3"/>
<evidence type="ECO:0000256" key="11">
    <source>
        <dbReference type="ARBA" id="ARBA00049336"/>
    </source>
</evidence>
<dbReference type="PANTHER" id="PTHR43532:SF1">
    <property type="entry name" value="GLUCOSE-1-PHOSPHATE THYMIDYLYLTRANSFERASE 1"/>
    <property type="match status" value="1"/>
</dbReference>
<protein>
    <recommendedName>
        <fullName evidence="4">Glucose-1-phosphate thymidylyltransferase</fullName>
        <ecNumber evidence="3">2.7.7.24</ecNumber>
    </recommendedName>
    <alternativeName>
        <fullName evidence="10">dTDP-glucose pyrophosphorylase</fullName>
    </alternativeName>
    <alternativeName>
        <fullName evidence="9">dTDP-glucose synthase</fullName>
    </alternativeName>
</protein>
<evidence type="ECO:0000259" key="12">
    <source>
        <dbReference type="Pfam" id="PF00483"/>
    </source>
</evidence>
<evidence type="ECO:0000256" key="10">
    <source>
        <dbReference type="ARBA" id="ARBA00032598"/>
    </source>
</evidence>
<reference evidence="13 14" key="1">
    <citation type="submission" date="2019-12" db="EMBL/GenBank/DDBJ databases">
        <title>Full genome sequence of a Bacillus safensis strain isolated from commercially available natto in Indonesia.</title>
        <authorList>
            <person name="Yoshida M."/>
            <person name="Uomi M."/>
            <person name="Waturangi D."/>
            <person name="Ekaputri J.J."/>
            <person name="Setiamarga D.H.E."/>
        </authorList>
    </citation>
    <scope>NUCLEOTIDE SEQUENCE [LARGE SCALE GENOMIC DNA]</scope>
    <source>
        <strain evidence="13 14">IDN1</strain>
    </source>
</reference>
<keyword evidence="5" id="KW-0808">Transferase</keyword>
<keyword evidence="6" id="KW-0548">Nucleotidyltransferase</keyword>
<comment type="cofactor">
    <cofactor evidence="1">
        <name>Mg(2+)</name>
        <dbReference type="ChEBI" id="CHEBI:18420"/>
    </cofactor>
</comment>
<feature type="domain" description="Nucleotidyl transferase" evidence="12">
    <location>
        <begin position="2"/>
        <end position="72"/>
    </location>
</feature>
<dbReference type="GO" id="GO:0008879">
    <property type="term" value="F:glucose-1-phosphate thymidylyltransferase activity"/>
    <property type="evidence" value="ECO:0007669"/>
    <property type="project" value="UniProtKB-EC"/>
</dbReference>
<proteinExistence type="inferred from homology"/>
<sequence length="72" mass="8056">MKGVILAGGKGSRLAPLTKIFNKHLLPVGPYPMIYWSLFKLKEAGILDVMVISQEEQIPLFQSCLKAIRNWG</sequence>
<dbReference type="EMBL" id="AP021906">
    <property type="protein sequence ID" value="BBP93025.1"/>
    <property type="molecule type" value="Genomic_DNA"/>
</dbReference>
<evidence type="ECO:0000256" key="8">
    <source>
        <dbReference type="ARBA" id="ARBA00022842"/>
    </source>
</evidence>
<dbReference type="InterPro" id="IPR005907">
    <property type="entry name" value="G1P_thy_trans_s"/>
</dbReference>
<keyword evidence="8" id="KW-0460">Magnesium</keyword>
<dbReference type="SUPFAM" id="SSF53448">
    <property type="entry name" value="Nucleotide-diphospho-sugar transferases"/>
    <property type="match status" value="1"/>
</dbReference>
<evidence type="ECO:0000256" key="9">
    <source>
        <dbReference type="ARBA" id="ARBA00032492"/>
    </source>
</evidence>
<evidence type="ECO:0000256" key="6">
    <source>
        <dbReference type="ARBA" id="ARBA00022695"/>
    </source>
</evidence>
<accession>A0A5S9MJR6</accession>
<dbReference type="InterPro" id="IPR005835">
    <property type="entry name" value="NTP_transferase_dom"/>
</dbReference>
<dbReference type="Pfam" id="PF00483">
    <property type="entry name" value="NTP_transferase"/>
    <property type="match status" value="1"/>
</dbReference>
<evidence type="ECO:0000256" key="1">
    <source>
        <dbReference type="ARBA" id="ARBA00001946"/>
    </source>
</evidence>
<dbReference type="PANTHER" id="PTHR43532">
    <property type="entry name" value="GLUCOSE-1-PHOSPHATE THYMIDYLYLTRANSFERASE"/>
    <property type="match status" value="1"/>
</dbReference>
<comment type="catalytic activity">
    <reaction evidence="11">
        <text>dTTP + alpha-D-glucose 1-phosphate + H(+) = dTDP-alpha-D-glucose + diphosphate</text>
        <dbReference type="Rhea" id="RHEA:15225"/>
        <dbReference type="ChEBI" id="CHEBI:15378"/>
        <dbReference type="ChEBI" id="CHEBI:33019"/>
        <dbReference type="ChEBI" id="CHEBI:37568"/>
        <dbReference type="ChEBI" id="CHEBI:57477"/>
        <dbReference type="ChEBI" id="CHEBI:58601"/>
        <dbReference type="EC" id="2.7.7.24"/>
    </reaction>
</comment>
<dbReference type="GO" id="GO:0046872">
    <property type="term" value="F:metal ion binding"/>
    <property type="evidence" value="ECO:0007669"/>
    <property type="project" value="UniProtKB-KW"/>
</dbReference>
<organism evidence="13 14">
    <name type="scientific">Bacillus safensis</name>
    <dbReference type="NCBI Taxonomy" id="561879"/>
    <lineage>
        <taxon>Bacteria</taxon>
        <taxon>Bacillati</taxon>
        <taxon>Bacillota</taxon>
        <taxon>Bacilli</taxon>
        <taxon>Bacillales</taxon>
        <taxon>Bacillaceae</taxon>
        <taxon>Bacillus</taxon>
    </lineage>
</organism>
<evidence type="ECO:0000313" key="13">
    <source>
        <dbReference type="EMBL" id="BBP93025.1"/>
    </source>
</evidence>
<dbReference type="Proteomes" id="UP000464658">
    <property type="component" value="Chromosome"/>
</dbReference>